<dbReference type="AlphaFoldDB" id="B7G950"/>
<dbReference type="PANTHER" id="PTHR12801:SF45">
    <property type="entry name" value="RNA EXONUCLEASE 4"/>
    <property type="match status" value="1"/>
</dbReference>
<dbReference type="InterPro" id="IPR013520">
    <property type="entry name" value="Ribonucl_H"/>
</dbReference>
<evidence type="ECO:0000256" key="4">
    <source>
        <dbReference type="ARBA" id="ARBA00025599"/>
    </source>
</evidence>
<dbReference type="eggNOG" id="KOG2249">
    <property type="taxonomic scope" value="Eukaryota"/>
</dbReference>
<organism evidence="6 7">
    <name type="scientific">Phaeodactylum tricornutum (strain CCAP 1055/1)</name>
    <dbReference type="NCBI Taxonomy" id="556484"/>
    <lineage>
        <taxon>Eukaryota</taxon>
        <taxon>Sar</taxon>
        <taxon>Stramenopiles</taxon>
        <taxon>Ochrophyta</taxon>
        <taxon>Bacillariophyta</taxon>
        <taxon>Bacillariophyceae</taxon>
        <taxon>Bacillariophycidae</taxon>
        <taxon>Naviculales</taxon>
        <taxon>Phaeodactylaceae</taxon>
        <taxon>Phaeodactylum</taxon>
    </lineage>
</organism>
<dbReference type="InterPro" id="IPR047021">
    <property type="entry name" value="REXO1/3/4-like"/>
</dbReference>
<reference evidence="6 7" key="1">
    <citation type="journal article" date="2008" name="Nature">
        <title>The Phaeodactylum genome reveals the evolutionary history of diatom genomes.</title>
        <authorList>
            <person name="Bowler C."/>
            <person name="Allen A.E."/>
            <person name="Badger J.H."/>
            <person name="Grimwood J."/>
            <person name="Jabbari K."/>
            <person name="Kuo A."/>
            <person name="Maheswari U."/>
            <person name="Martens C."/>
            <person name="Maumus F."/>
            <person name="Otillar R.P."/>
            <person name="Rayko E."/>
            <person name="Salamov A."/>
            <person name="Vandepoele K."/>
            <person name="Beszteri B."/>
            <person name="Gruber A."/>
            <person name="Heijde M."/>
            <person name="Katinka M."/>
            <person name="Mock T."/>
            <person name="Valentin K."/>
            <person name="Verret F."/>
            <person name="Berges J.A."/>
            <person name="Brownlee C."/>
            <person name="Cadoret J.P."/>
            <person name="Chiovitti A."/>
            <person name="Choi C.J."/>
            <person name="Coesel S."/>
            <person name="De Martino A."/>
            <person name="Detter J.C."/>
            <person name="Durkin C."/>
            <person name="Falciatore A."/>
            <person name="Fournet J."/>
            <person name="Haruta M."/>
            <person name="Huysman M.J."/>
            <person name="Jenkins B.D."/>
            <person name="Jiroutova K."/>
            <person name="Jorgensen R.E."/>
            <person name="Joubert Y."/>
            <person name="Kaplan A."/>
            <person name="Kroger N."/>
            <person name="Kroth P.G."/>
            <person name="La Roche J."/>
            <person name="Lindquist E."/>
            <person name="Lommer M."/>
            <person name="Martin-Jezequel V."/>
            <person name="Lopez P.J."/>
            <person name="Lucas S."/>
            <person name="Mangogna M."/>
            <person name="McGinnis K."/>
            <person name="Medlin L.K."/>
            <person name="Montsant A."/>
            <person name="Oudot-Le Secq M.P."/>
            <person name="Napoli C."/>
            <person name="Obornik M."/>
            <person name="Parker M.S."/>
            <person name="Petit J.L."/>
            <person name="Porcel B.M."/>
            <person name="Poulsen N."/>
            <person name="Robison M."/>
            <person name="Rychlewski L."/>
            <person name="Rynearson T.A."/>
            <person name="Schmutz J."/>
            <person name="Shapiro H."/>
            <person name="Siaut M."/>
            <person name="Stanley M."/>
            <person name="Sussman M.R."/>
            <person name="Taylor A.R."/>
            <person name="Vardi A."/>
            <person name="von Dassow P."/>
            <person name="Vyverman W."/>
            <person name="Willis A."/>
            <person name="Wyrwicz L.S."/>
            <person name="Rokhsar D.S."/>
            <person name="Weissenbach J."/>
            <person name="Armbrust E.V."/>
            <person name="Green B.R."/>
            <person name="Van de Peer Y."/>
            <person name="Grigoriev I.V."/>
        </authorList>
    </citation>
    <scope>NUCLEOTIDE SEQUENCE [LARGE SCALE GENOMIC DNA]</scope>
    <source>
        <strain evidence="6 7">CCAP 1055/1</strain>
    </source>
</reference>
<dbReference type="STRING" id="556484.B7G950"/>
<accession>B7G950</accession>
<keyword evidence="2" id="KW-0540">Nuclease</keyword>
<proteinExistence type="predicted"/>
<dbReference type="EMBL" id="CM000622">
    <property type="protein sequence ID" value="EEC44760.1"/>
    <property type="molecule type" value="Genomic_DNA"/>
</dbReference>
<dbReference type="PaxDb" id="2850-Phatr15565"/>
<dbReference type="HOGENOM" id="CLU_825043_0_0_1"/>
<dbReference type="GO" id="GO:0005634">
    <property type="term" value="C:nucleus"/>
    <property type="evidence" value="ECO:0007669"/>
    <property type="project" value="TreeGrafter"/>
</dbReference>
<dbReference type="GeneID" id="7195392"/>
<keyword evidence="7" id="KW-1185">Reference proteome</keyword>
<dbReference type="Proteomes" id="UP000000759">
    <property type="component" value="Chromosome 20"/>
</dbReference>
<evidence type="ECO:0000313" key="6">
    <source>
        <dbReference type="EMBL" id="EEC44760.1"/>
    </source>
</evidence>
<evidence type="ECO:0000259" key="5">
    <source>
        <dbReference type="SMART" id="SM00479"/>
    </source>
</evidence>
<dbReference type="InterPro" id="IPR036397">
    <property type="entry name" value="RNaseH_sf"/>
</dbReference>
<keyword evidence="3" id="KW-0378">Hydrolase</keyword>
<dbReference type="RefSeq" id="XP_002183578.1">
    <property type="nucleotide sequence ID" value="XM_002183542.1"/>
</dbReference>
<gene>
    <name evidence="6" type="ORF">PHATRDRAFT_15565</name>
</gene>
<reference evidence="7" key="2">
    <citation type="submission" date="2008-08" db="EMBL/GenBank/DDBJ databases">
        <authorList>
            <consortium name="Diatom Consortium"/>
            <person name="Grigoriev I."/>
            <person name="Grimwood J."/>
            <person name="Kuo A."/>
            <person name="Otillar R.P."/>
            <person name="Salamov A."/>
            <person name="Detter J.C."/>
            <person name="Lindquist E."/>
            <person name="Shapiro H."/>
            <person name="Lucas S."/>
            <person name="Glavina del Rio T."/>
            <person name="Pitluck S."/>
            <person name="Rokhsar D."/>
            <person name="Bowler C."/>
        </authorList>
    </citation>
    <scope>GENOME REANNOTATION</scope>
    <source>
        <strain evidence="7">CCAP 1055/1</strain>
    </source>
</reference>
<evidence type="ECO:0000256" key="2">
    <source>
        <dbReference type="ARBA" id="ARBA00022722"/>
    </source>
</evidence>
<feature type="non-terminal residue" evidence="6">
    <location>
        <position position="168"/>
    </location>
</feature>
<dbReference type="GO" id="GO:0003676">
    <property type="term" value="F:nucleic acid binding"/>
    <property type="evidence" value="ECO:0007669"/>
    <property type="project" value="InterPro"/>
</dbReference>
<protein>
    <recommendedName>
        <fullName evidence="5">Exonuclease domain-containing protein</fullName>
    </recommendedName>
</protein>
<dbReference type="Gene3D" id="3.30.420.10">
    <property type="entry name" value="Ribonuclease H-like superfamily/Ribonuclease H"/>
    <property type="match status" value="1"/>
</dbReference>
<evidence type="ECO:0000256" key="1">
    <source>
        <dbReference type="ARBA" id="ARBA00022552"/>
    </source>
</evidence>
<dbReference type="GO" id="GO:0006364">
    <property type="term" value="P:rRNA processing"/>
    <property type="evidence" value="ECO:0007669"/>
    <property type="project" value="UniProtKB-KW"/>
</dbReference>
<dbReference type="InParanoid" id="B7G950"/>
<dbReference type="InterPro" id="IPR012337">
    <property type="entry name" value="RNaseH-like_sf"/>
</dbReference>
<feature type="domain" description="Exonuclease" evidence="5">
    <location>
        <begin position="6"/>
        <end position="168"/>
    </location>
</feature>
<dbReference type="PANTHER" id="PTHR12801">
    <property type="entry name" value="RNA EXONUCLEASE REXO1 / RECO3 FAMILY MEMBER-RELATED"/>
    <property type="match status" value="1"/>
</dbReference>
<dbReference type="Pfam" id="PF00929">
    <property type="entry name" value="RNase_T"/>
    <property type="match status" value="1"/>
</dbReference>
<sequence>MPPRSQYVAMDCEMVTTLSSPSTCARVVLVDWKGRTLLDAYVKPSEPVLDYKTFISGITAHNLEKAETLDVVRERVYQLLDGKILVGHGLQNDLECLGINHSWYMIRDTAYYEPFMKLYFGALAPRKLKDLAKEKLRTDIQLPGRSHSPTEDALTALDLYKCHRPRWE</sequence>
<evidence type="ECO:0000313" key="7">
    <source>
        <dbReference type="Proteomes" id="UP000000759"/>
    </source>
</evidence>
<dbReference type="SUPFAM" id="SSF53098">
    <property type="entry name" value="Ribonuclease H-like"/>
    <property type="match status" value="1"/>
</dbReference>
<name>B7G950_PHATC</name>
<dbReference type="OrthoDB" id="206335at2759"/>
<comment type="function">
    <text evidence="4">Exoribonuclease involved in ribosome biosynthesis. Involved in the processing of ITS1, the internal transcribed spacer localized between the 18S and 5.8S rRNAs.</text>
</comment>
<keyword evidence="1" id="KW-0698">rRNA processing</keyword>
<dbReference type="SMART" id="SM00479">
    <property type="entry name" value="EXOIII"/>
    <property type="match status" value="1"/>
</dbReference>
<dbReference type="KEGG" id="pti:PHATRDRAFT_15565"/>
<dbReference type="GO" id="GO:0004527">
    <property type="term" value="F:exonuclease activity"/>
    <property type="evidence" value="ECO:0007669"/>
    <property type="project" value="InterPro"/>
</dbReference>
<evidence type="ECO:0000256" key="3">
    <source>
        <dbReference type="ARBA" id="ARBA00022801"/>
    </source>
</evidence>